<feature type="transmembrane region" description="Helical" evidence="1">
    <location>
        <begin position="151"/>
        <end position="169"/>
    </location>
</feature>
<organism evidence="2 3">
    <name type="scientific">Helicocarpus griseus UAMH5409</name>
    <dbReference type="NCBI Taxonomy" id="1447875"/>
    <lineage>
        <taxon>Eukaryota</taxon>
        <taxon>Fungi</taxon>
        <taxon>Dikarya</taxon>
        <taxon>Ascomycota</taxon>
        <taxon>Pezizomycotina</taxon>
        <taxon>Eurotiomycetes</taxon>
        <taxon>Eurotiomycetidae</taxon>
        <taxon>Onygenales</taxon>
        <taxon>Ajellomycetaceae</taxon>
        <taxon>Helicocarpus</taxon>
    </lineage>
</organism>
<keyword evidence="1" id="KW-0812">Transmembrane</keyword>
<name>A0A2B7WZN0_9EURO</name>
<feature type="transmembrane region" description="Helical" evidence="1">
    <location>
        <begin position="20"/>
        <end position="40"/>
    </location>
</feature>
<feature type="transmembrane region" description="Helical" evidence="1">
    <location>
        <begin position="120"/>
        <end position="139"/>
    </location>
</feature>
<feature type="transmembrane region" description="Helical" evidence="1">
    <location>
        <begin position="221"/>
        <end position="243"/>
    </location>
</feature>
<feature type="transmembrane region" description="Helical" evidence="1">
    <location>
        <begin position="175"/>
        <end position="197"/>
    </location>
</feature>
<evidence type="ECO:0000313" key="2">
    <source>
        <dbReference type="EMBL" id="PGH01868.1"/>
    </source>
</evidence>
<sequence>MDITRQQSCGFPGVIDTYGLGVRLGAYLQWIASFFAYQLSADEASSMMGVNTSFHAAMFTALIRATITRSPHFYPAEAYLLLLFCTCGTCSTMMMSRRFLEEGGASERSVLSRLFPTPSLGHLFAVGLFLGTASYGVWFNFRGLDSLDVSVPCSSTVFFFAPVILHGWFRTFLKVVFICATVITSIVWLFTLLHVLLDSIDWVNNWIDVEYEEEDRSSEEVVFPSAMEITIALIIFSLFVLAVELTLFWSRADGVYSLGSTGQLFPLVVGIAGLLRLLYILGKNYIKGDLRFIRGNDDEG</sequence>
<keyword evidence="3" id="KW-1185">Reference proteome</keyword>
<protein>
    <submittedName>
        <fullName evidence="2">Uncharacterized protein</fullName>
    </submittedName>
</protein>
<dbReference type="STRING" id="1447875.A0A2B7WZN0"/>
<keyword evidence="1" id="KW-0472">Membrane</keyword>
<reference evidence="2 3" key="1">
    <citation type="submission" date="2017-10" db="EMBL/GenBank/DDBJ databases">
        <title>Comparative genomics in systemic dimorphic fungi from Ajellomycetaceae.</title>
        <authorList>
            <person name="Munoz J.F."/>
            <person name="Mcewen J.G."/>
            <person name="Clay O.K."/>
            <person name="Cuomo C.A."/>
        </authorList>
    </citation>
    <scope>NUCLEOTIDE SEQUENCE [LARGE SCALE GENOMIC DNA]</scope>
    <source>
        <strain evidence="2 3">UAMH5409</strain>
    </source>
</reference>
<proteinExistence type="predicted"/>
<keyword evidence="1" id="KW-1133">Transmembrane helix</keyword>
<dbReference type="Proteomes" id="UP000223968">
    <property type="component" value="Unassembled WGS sequence"/>
</dbReference>
<dbReference type="AlphaFoldDB" id="A0A2B7WZN0"/>
<dbReference type="EMBL" id="PDNB01000166">
    <property type="protein sequence ID" value="PGH01868.1"/>
    <property type="molecule type" value="Genomic_DNA"/>
</dbReference>
<comment type="caution">
    <text evidence="2">The sequence shown here is derived from an EMBL/GenBank/DDBJ whole genome shotgun (WGS) entry which is preliminary data.</text>
</comment>
<feature type="transmembrane region" description="Helical" evidence="1">
    <location>
        <begin position="263"/>
        <end position="281"/>
    </location>
</feature>
<feature type="transmembrane region" description="Helical" evidence="1">
    <location>
        <begin position="79"/>
        <end position="100"/>
    </location>
</feature>
<evidence type="ECO:0000313" key="3">
    <source>
        <dbReference type="Proteomes" id="UP000223968"/>
    </source>
</evidence>
<accession>A0A2B7WZN0</accession>
<dbReference type="OrthoDB" id="4172404at2759"/>
<evidence type="ECO:0000256" key="1">
    <source>
        <dbReference type="SAM" id="Phobius"/>
    </source>
</evidence>
<gene>
    <name evidence="2" type="ORF">AJ79_07805</name>
</gene>